<reference evidence="3" key="1">
    <citation type="journal article" date="2020" name="Stud. Mycol.">
        <title>101 Dothideomycetes genomes: a test case for predicting lifestyles and emergence of pathogens.</title>
        <authorList>
            <person name="Haridas S."/>
            <person name="Albert R."/>
            <person name="Binder M."/>
            <person name="Bloem J."/>
            <person name="Labutti K."/>
            <person name="Salamov A."/>
            <person name="Andreopoulos B."/>
            <person name="Baker S."/>
            <person name="Barry K."/>
            <person name="Bills G."/>
            <person name="Bluhm B."/>
            <person name="Cannon C."/>
            <person name="Castanera R."/>
            <person name="Culley D."/>
            <person name="Daum C."/>
            <person name="Ezra D."/>
            <person name="Gonzalez J."/>
            <person name="Henrissat B."/>
            <person name="Kuo A."/>
            <person name="Liang C."/>
            <person name="Lipzen A."/>
            <person name="Lutzoni F."/>
            <person name="Magnuson J."/>
            <person name="Mondo S."/>
            <person name="Nolan M."/>
            <person name="Ohm R."/>
            <person name="Pangilinan J."/>
            <person name="Park H.-J."/>
            <person name="Ramirez L."/>
            <person name="Alfaro M."/>
            <person name="Sun H."/>
            <person name="Tritt A."/>
            <person name="Yoshinaga Y."/>
            <person name="Zwiers L.-H."/>
            <person name="Turgeon B."/>
            <person name="Goodwin S."/>
            <person name="Spatafora J."/>
            <person name="Crous P."/>
            <person name="Grigoriev I."/>
        </authorList>
    </citation>
    <scope>NUCLEOTIDE SEQUENCE</scope>
    <source>
        <strain evidence="3">CBS 116005</strain>
    </source>
</reference>
<organism evidence="3 4">
    <name type="scientific">Teratosphaeria nubilosa</name>
    <dbReference type="NCBI Taxonomy" id="161662"/>
    <lineage>
        <taxon>Eukaryota</taxon>
        <taxon>Fungi</taxon>
        <taxon>Dikarya</taxon>
        <taxon>Ascomycota</taxon>
        <taxon>Pezizomycotina</taxon>
        <taxon>Dothideomycetes</taxon>
        <taxon>Dothideomycetidae</taxon>
        <taxon>Mycosphaerellales</taxon>
        <taxon>Teratosphaeriaceae</taxon>
        <taxon>Teratosphaeria</taxon>
    </lineage>
</organism>
<dbReference type="OrthoDB" id="5344006at2759"/>
<evidence type="ECO:0000313" key="4">
    <source>
        <dbReference type="Proteomes" id="UP000799436"/>
    </source>
</evidence>
<feature type="transmembrane region" description="Helical" evidence="2">
    <location>
        <begin position="92"/>
        <end position="113"/>
    </location>
</feature>
<evidence type="ECO:0008006" key="5">
    <source>
        <dbReference type="Google" id="ProtNLM"/>
    </source>
</evidence>
<sequence length="259" mass="29684">MQEVFKMFDRRAKTAPSSYPRVPFHVLRTSQLIASLIVGAIMCFFIWHLTHDHWRTPWTFIWLTSASLFSIAALCFTIVLHCFVGLNPRLNLAINGFLTLLWGLSWIVLTIYMSRTLAHVCDYEHWNENVGIMVCRIYKALFTFALVGMVSTTAALALDIYVYHLQNRRGIYRLQSLDAKPRSEATRASFTDEAAFENHRGCRQDALGLERSSGAWEEPRLSMGPYSERADTLQSKSGYSVPENQFDYDTGYHGGHDER</sequence>
<dbReference type="Proteomes" id="UP000799436">
    <property type="component" value="Unassembled WGS sequence"/>
</dbReference>
<feature type="region of interest" description="Disordered" evidence="1">
    <location>
        <begin position="216"/>
        <end position="259"/>
    </location>
</feature>
<dbReference type="EMBL" id="ML995815">
    <property type="protein sequence ID" value="KAF2772429.1"/>
    <property type="molecule type" value="Genomic_DNA"/>
</dbReference>
<accession>A0A6G1LIN2</accession>
<feature type="transmembrane region" description="Helical" evidence="2">
    <location>
        <begin position="59"/>
        <end position="80"/>
    </location>
</feature>
<evidence type="ECO:0000256" key="1">
    <source>
        <dbReference type="SAM" id="MobiDB-lite"/>
    </source>
</evidence>
<gene>
    <name evidence="3" type="ORF">EJ03DRAFT_204039</name>
</gene>
<proteinExistence type="predicted"/>
<dbReference type="AlphaFoldDB" id="A0A6G1LIN2"/>
<name>A0A6G1LIN2_9PEZI</name>
<evidence type="ECO:0000256" key="2">
    <source>
        <dbReference type="SAM" id="Phobius"/>
    </source>
</evidence>
<evidence type="ECO:0000313" key="3">
    <source>
        <dbReference type="EMBL" id="KAF2772429.1"/>
    </source>
</evidence>
<keyword evidence="2" id="KW-1133">Transmembrane helix</keyword>
<keyword evidence="2" id="KW-0812">Transmembrane</keyword>
<protein>
    <recommendedName>
        <fullName evidence="5">MARVEL domain-containing protein</fullName>
    </recommendedName>
</protein>
<feature type="transmembrane region" description="Helical" evidence="2">
    <location>
        <begin position="26"/>
        <end position="47"/>
    </location>
</feature>
<keyword evidence="2" id="KW-0472">Membrane</keyword>
<keyword evidence="4" id="KW-1185">Reference proteome</keyword>
<feature type="transmembrane region" description="Helical" evidence="2">
    <location>
        <begin position="140"/>
        <end position="163"/>
    </location>
</feature>